<dbReference type="Gene3D" id="1.10.530.10">
    <property type="match status" value="1"/>
</dbReference>
<feature type="region of interest" description="Disordered" evidence="6">
    <location>
        <begin position="212"/>
        <end position="240"/>
    </location>
</feature>
<dbReference type="InterPro" id="IPR018392">
    <property type="entry name" value="LysM"/>
</dbReference>
<proteinExistence type="inferred from homology"/>
<sequence>MTAGRKKQSKHMREMAHKSLKMGSIILGSALSIAALDAYHHVETVSAKENTVHFAATSNPFLNQLIPHAYEIANDNDLYASVMMAQAILESGWGQSGLSLPPYNNLFGIKGNYNGQSAVFDTLEDDGTGNYYGIKDGFRVYPSFHESLEDYADILRHGISGAPYFYAGTWKSNTNSYQDATAWLTGRYATDTSYGTKLNQIIEANDLTKYDTPAGSGKHSNATLTGNHGSQSTGRQSYTVQPGDGLFTVANRLGITVNEARRLNGGSDFIYPGQQFTTAKKQASQKPATKPT</sequence>
<comment type="similarity">
    <text evidence="1">Belongs to the glycosyl hydrolase 73 family.</text>
</comment>
<dbReference type="EMBL" id="FWXK01000001">
    <property type="protein sequence ID" value="SMC30225.1"/>
    <property type="molecule type" value="Genomic_DNA"/>
</dbReference>
<feature type="compositionally biased region" description="Polar residues" evidence="6">
    <location>
        <begin position="274"/>
        <end position="292"/>
    </location>
</feature>
<feature type="domain" description="LysM" evidence="7">
    <location>
        <begin position="236"/>
        <end position="281"/>
    </location>
</feature>
<reference evidence="9" key="1">
    <citation type="submission" date="2017-04" db="EMBL/GenBank/DDBJ databases">
        <authorList>
            <person name="Varghese N."/>
            <person name="Submissions S."/>
        </authorList>
    </citation>
    <scope>NUCLEOTIDE SEQUENCE [LARGE SCALE GENOMIC DNA]</scope>
    <source>
        <strain evidence="9">DSM 21500</strain>
    </source>
</reference>
<dbReference type="PANTHER" id="PTHR33308:SF9">
    <property type="entry name" value="PEPTIDOGLYCAN HYDROLASE FLGJ"/>
    <property type="match status" value="1"/>
</dbReference>
<accession>A0A1W1Y268</accession>
<gene>
    <name evidence="8" type="ORF">SAMN04487984_0098</name>
</gene>
<dbReference type="STRING" id="371602.SAMN04487984_0098"/>
<dbReference type="SMART" id="SM00257">
    <property type="entry name" value="LysM"/>
    <property type="match status" value="1"/>
</dbReference>
<evidence type="ECO:0000256" key="4">
    <source>
        <dbReference type="ARBA" id="ARBA00022801"/>
    </source>
</evidence>
<dbReference type="Pfam" id="PF01476">
    <property type="entry name" value="LysM"/>
    <property type="match status" value="1"/>
</dbReference>
<keyword evidence="9" id="KW-1185">Reference proteome</keyword>
<dbReference type="Gene3D" id="3.10.350.10">
    <property type="entry name" value="LysM domain"/>
    <property type="match status" value="1"/>
</dbReference>
<dbReference type="Pfam" id="PF01832">
    <property type="entry name" value="Glucosaminidase"/>
    <property type="match status" value="1"/>
</dbReference>
<dbReference type="GO" id="GO:0042742">
    <property type="term" value="P:defense response to bacterium"/>
    <property type="evidence" value="ECO:0007669"/>
    <property type="project" value="UniProtKB-KW"/>
</dbReference>
<dbReference type="InterPro" id="IPR002901">
    <property type="entry name" value="MGlyc_endo_b_GlcNAc-like_dom"/>
</dbReference>
<feature type="non-terminal residue" evidence="8">
    <location>
        <position position="292"/>
    </location>
</feature>
<dbReference type="InterPro" id="IPR036779">
    <property type="entry name" value="LysM_dom_sf"/>
</dbReference>
<feature type="compositionally biased region" description="Polar residues" evidence="6">
    <location>
        <begin position="218"/>
        <end position="240"/>
    </location>
</feature>
<keyword evidence="4 8" id="KW-0378">Hydrolase</keyword>
<protein>
    <recommendedName>
        <fullName evidence="5">Peptidoglycan hydrolase</fullName>
    </recommendedName>
</protein>
<feature type="region of interest" description="Disordered" evidence="6">
    <location>
        <begin position="264"/>
        <end position="292"/>
    </location>
</feature>
<dbReference type="RefSeq" id="WP_143238335.1">
    <property type="nucleotide sequence ID" value="NZ_FWXK01000001.1"/>
</dbReference>
<evidence type="ECO:0000256" key="3">
    <source>
        <dbReference type="ARBA" id="ARBA00022638"/>
    </source>
</evidence>
<dbReference type="GO" id="GO:0004040">
    <property type="term" value="F:amidase activity"/>
    <property type="evidence" value="ECO:0007669"/>
    <property type="project" value="InterPro"/>
</dbReference>
<keyword evidence="3" id="KW-0081">Bacteriolytic enzyme</keyword>
<evidence type="ECO:0000313" key="8">
    <source>
        <dbReference type="EMBL" id="SMC30225.1"/>
    </source>
</evidence>
<keyword evidence="2" id="KW-0929">Antimicrobial</keyword>
<name>A0A1W1Y268_9LACT</name>
<dbReference type="GO" id="GO:0031640">
    <property type="term" value="P:killing of cells of another organism"/>
    <property type="evidence" value="ECO:0007669"/>
    <property type="project" value="UniProtKB-KW"/>
</dbReference>
<dbReference type="InterPro" id="IPR051056">
    <property type="entry name" value="Glycosyl_Hydrolase_73"/>
</dbReference>
<evidence type="ECO:0000256" key="5">
    <source>
        <dbReference type="ARBA" id="ARBA00032108"/>
    </source>
</evidence>
<dbReference type="PROSITE" id="PS51782">
    <property type="entry name" value="LYSM"/>
    <property type="match status" value="1"/>
</dbReference>
<evidence type="ECO:0000256" key="2">
    <source>
        <dbReference type="ARBA" id="ARBA00022529"/>
    </source>
</evidence>
<dbReference type="PANTHER" id="PTHR33308">
    <property type="entry name" value="PEPTIDOGLYCAN HYDROLASE FLGJ"/>
    <property type="match status" value="1"/>
</dbReference>
<dbReference type="OrthoDB" id="2155627at2"/>
<dbReference type="Proteomes" id="UP000243884">
    <property type="component" value="Unassembled WGS sequence"/>
</dbReference>
<dbReference type="CDD" id="cd00118">
    <property type="entry name" value="LysM"/>
    <property type="match status" value="1"/>
</dbReference>
<dbReference type="Gene3D" id="4.10.80.30">
    <property type="entry name" value="DNA polymerase, domain 6"/>
    <property type="match status" value="1"/>
</dbReference>
<evidence type="ECO:0000256" key="6">
    <source>
        <dbReference type="SAM" id="MobiDB-lite"/>
    </source>
</evidence>
<organism evidence="8 9">
    <name type="scientific">Aerococcus suis</name>
    <dbReference type="NCBI Taxonomy" id="371602"/>
    <lineage>
        <taxon>Bacteria</taxon>
        <taxon>Bacillati</taxon>
        <taxon>Bacillota</taxon>
        <taxon>Bacilli</taxon>
        <taxon>Lactobacillales</taxon>
        <taxon>Aerococcaceae</taxon>
        <taxon>Aerococcus</taxon>
    </lineage>
</organism>
<evidence type="ECO:0000313" key="9">
    <source>
        <dbReference type="Proteomes" id="UP000243884"/>
    </source>
</evidence>
<dbReference type="SUPFAM" id="SSF54106">
    <property type="entry name" value="LysM domain"/>
    <property type="match status" value="1"/>
</dbReference>
<dbReference type="AlphaFoldDB" id="A0A1W1Y268"/>
<evidence type="ECO:0000259" key="7">
    <source>
        <dbReference type="PROSITE" id="PS51782"/>
    </source>
</evidence>
<evidence type="ECO:0000256" key="1">
    <source>
        <dbReference type="ARBA" id="ARBA00010266"/>
    </source>
</evidence>
<dbReference type="SMART" id="SM00047">
    <property type="entry name" value="LYZ2"/>
    <property type="match status" value="1"/>
</dbReference>